<dbReference type="Proteomes" id="UP000830835">
    <property type="component" value="Unassembled WGS sequence"/>
</dbReference>
<dbReference type="CDD" id="cd06587">
    <property type="entry name" value="VOC"/>
    <property type="match status" value="1"/>
</dbReference>
<reference evidence="2" key="1">
    <citation type="submission" date="2021-02" db="EMBL/GenBank/DDBJ databases">
        <title>The CRISPR/cas machinery reduction and long-range gene transfer in the hot spring cyanobacterium Synechococcus.</title>
        <authorList>
            <person name="Dvorak P."/>
            <person name="Jahodarova E."/>
            <person name="Hasler P."/>
            <person name="Poulickova A."/>
        </authorList>
    </citation>
    <scope>NUCLEOTIDE SEQUENCE</scope>
    <source>
        <strain evidence="2">Rupite</strain>
    </source>
</reference>
<evidence type="ECO:0000313" key="2">
    <source>
        <dbReference type="EMBL" id="MCJ2543148.1"/>
    </source>
</evidence>
<dbReference type="InterPro" id="IPR029068">
    <property type="entry name" value="Glyas_Bleomycin-R_OHBP_Dase"/>
</dbReference>
<accession>A0ABT0CBK4</accession>
<name>A0ABT0CBK4_THEVL</name>
<comment type="caution">
    <text evidence="2">The sequence shown here is derived from an EMBL/GenBank/DDBJ whole genome shotgun (WGS) entry which is preliminary data.</text>
</comment>
<keyword evidence="3" id="KW-1185">Reference proteome</keyword>
<dbReference type="RefSeq" id="WP_244350464.1">
    <property type="nucleotide sequence ID" value="NZ_JAFIRA010000022.1"/>
</dbReference>
<protein>
    <submittedName>
        <fullName evidence="2">VOC family protein</fullName>
    </submittedName>
</protein>
<evidence type="ECO:0000313" key="3">
    <source>
        <dbReference type="Proteomes" id="UP000830835"/>
    </source>
</evidence>
<evidence type="ECO:0000259" key="1">
    <source>
        <dbReference type="PROSITE" id="PS51819"/>
    </source>
</evidence>
<proteinExistence type="predicted"/>
<gene>
    <name evidence="2" type="ORF">JX360_09555</name>
</gene>
<sequence>MRIPAALTSLATPDLPRLCHFYQSLLGIPPQVQLPTSGDPVYVEFRLPGLRLGLYRSHHPDFVGQAGAVSLCLQVEDLQGSLSEIQALLEDHRIAVSPIRQDFHGQEVDFVDPEGNRIVLHQPSPAFWQAMDWDPQD</sequence>
<dbReference type="SUPFAM" id="SSF54593">
    <property type="entry name" value="Glyoxalase/Bleomycin resistance protein/Dihydroxybiphenyl dioxygenase"/>
    <property type="match status" value="1"/>
</dbReference>
<dbReference type="InterPro" id="IPR037523">
    <property type="entry name" value="VOC_core"/>
</dbReference>
<dbReference type="PROSITE" id="PS51819">
    <property type="entry name" value="VOC"/>
    <property type="match status" value="1"/>
</dbReference>
<dbReference type="EMBL" id="JAFIRA010000022">
    <property type="protein sequence ID" value="MCJ2543148.1"/>
    <property type="molecule type" value="Genomic_DNA"/>
</dbReference>
<dbReference type="Gene3D" id="3.10.180.10">
    <property type="entry name" value="2,3-Dihydroxybiphenyl 1,2-Dioxygenase, domain 1"/>
    <property type="match status" value="1"/>
</dbReference>
<feature type="domain" description="VOC" evidence="1">
    <location>
        <begin position="3"/>
        <end position="123"/>
    </location>
</feature>
<organism evidence="2 3">
    <name type="scientific">Thermostichus vulcanus str. 'Rupite'</name>
    <dbReference type="NCBI Taxonomy" id="2813851"/>
    <lineage>
        <taxon>Bacteria</taxon>
        <taxon>Bacillati</taxon>
        <taxon>Cyanobacteriota</taxon>
        <taxon>Cyanophyceae</taxon>
        <taxon>Thermostichales</taxon>
        <taxon>Thermostichaceae</taxon>
        <taxon>Thermostichus</taxon>
    </lineage>
</organism>